<protein>
    <recommendedName>
        <fullName evidence="3">alanine--glyoxylate transaminase</fullName>
        <ecNumber evidence="3">2.6.1.44</ecNumber>
    </recommendedName>
</protein>
<sequence length="360" mass="39942">MSLSDCVILTAQSLFSLYVNAGPTVVPLNLRERYANTFYGSGDLEPECMKVYEDCCTSLGQLLSFESEKAKGGSIVIMSGEGMVGLWAGLKSVIPWPFYHSEEDGSLKMETGRKYKVLCVGNGAYGCWMKDMVKSLRYPNVEIQAIDSAWDQPIDVEKSVKTIQEWQPDLVTMVHCDTPTGALNSEAVCAVGEACSKTDALFYVDVVSSAGAAPVDIAGWGIDIAFSCEPSLAIITVSAKAWKQVEKVAYTGYDALLPFKDFQKSGLFPYTPLWSALDALNVHLKEVFGPKGDMRQQVYDRHEKVAQYCRERVRQMGLKLWWADDRYSSPSVTAIRVPDNTTWEELDKKLRKESVVLGGR</sequence>
<dbReference type="Pfam" id="PF00266">
    <property type="entry name" value="Aminotran_5"/>
    <property type="match status" value="1"/>
</dbReference>
<accession>A0A9P3H4L3</accession>
<dbReference type="PIRSF" id="PIRSF000524">
    <property type="entry name" value="SPT"/>
    <property type="match status" value="1"/>
</dbReference>
<proteinExistence type="inferred from homology"/>
<evidence type="ECO:0000256" key="3">
    <source>
        <dbReference type="ARBA" id="ARBA00013049"/>
    </source>
</evidence>
<dbReference type="InterPro" id="IPR015421">
    <property type="entry name" value="PyrdxlP-dep_Trfase_major"/>
</dbReference>
<comment type="similarity">
    <text evidence="2">Belongs to the class-V pyridoxal-phosphate-dependent aminotransferase family.</text>
</comment>
<dbReference type="InterPro" id="IPR000192">
    <property type="entry name" value="Aminotrans_V_dom"/>
</dbReference>
<keyword evidence="6" id="KW-0663">Pyridoxal phosphate</keyword>
<evidence type="ECO:0000256" key="2">
    <source>
        <dbReference type="ARBA" id="ARBA00009236"/>
    </source>
</evidence>
<evidence type="ECO:0000256" key="4">
    <source>
        <dbReference type="ARBA" id="ARBA00022576"/>
    </source>
</evidence>
<dbReference type="AlphaFoldDB" id="A0A9P3H4L3"/>
<dbReference type="EC" id="2.6.1.44" evidence="3"/>
<reference evidence="8" key="2">
    <citation type="journal article" date="2022" name="Microbiol. Resour. Announc.">
        <title>Whole-Genome Sequence of Entomortierella parvispora E1425, a Mucoromycotan Fungus Associated with Burkholderiaceae-Related Endosymbiotic Bacteria.</title>
        <authorList>
            <person name="Herlambang A."/>
            <person name="Guo Y."/>
            <person name="Takashima Y."/>
            <person name="Narisawa K."/>
            <person name="Ohta H."/>
            <person name="Nishizawa T."/>
        </authorList>
    </citation>
    <scope>NUCLEOTIDE SEQUENCE</scope>
    <source>
        <strain evidence="8">E1425</strain>
    </source>
</reference>
<dbReference type="GO" id="GO:0008453">
    <property type="term" value="F:alanine-glyoxylate transaminase activity"/>
    <property type="evidence" value="ECO:0007669"/>
    <property type="project" value="UniProtKB-EC"/>
</dbReference>
<dbReference type="Proteomes" id="UP000827284">
    <property type="component" value="Unassembled WGS sequence"/>
</dbReference>
<feature type="domain" description="Aminotransferase class V" evidence="7">
    <location>
        <begin position="139"/>
        <end position="226"/>
    </location>
</feature>
<dbReference type="GO" id="GO:0019265">
    <property type="term" value="P:glycine biosynthetic process, by transamination of glyoxylate"/>
    <property type="evidence" value="ECO:0007669"/>
    <property type="project" value="TreeGrafter"/>
</dbReference>
<dbReference type="PANTHER" id="PTHR21152">
    <property type="entry name" value="AMINOTRANSFERASE CLASS V"/>
    <property type="match status" value="1"/>
</dbReference>
<dbReference type="EMBL" id="BQFW01000003">
    <property type="protein sequence ID" value="GJJ70020.1"/>
    <property type="molecule type" value="Genomic_DNA"/>
</dbReference>
<dbReference type="InterPro" id="IPR015422">
    <property type="entry name" value="PyrdxlP-dep_Trfase_small"/>
</dbReference>
<dbReference type="GO" id="GO:0005777">
    <property type="term" value="C:peroxisome"/>
    <property type="evidence" value="ECO:0007669"/>
    <property type="project" value="TreeGrafter"/>
</dbReference>
<dbReference type="Gene3D" id="3.40.640.10">
    <property type="entry name" value="Type I PLP-dependent aspartate aminotransferase-like (Major domain)"/>
    <property type="match status" value="1"/>
</dbReference>
<reference evidence="8" key="1">
    <citation type="submission" date="2021-11" db="EMBL/GenBank/DDBJ databases">
        <authorList>
            <person name="Herlambang A."/>
            <person name="Guo Y."/>
            <person name="Takashima Y."/>
            <person name="Nishizawa T."/>
        </authorList>
    </citation>
    <scope>NUCLEOTIDE SEQUENCE</scope>
    <source>
        <strain evidence="8">E1425</strain>
    </source>
</reference>
<comment type="caution">
    <text evidence="8">The sequence shown here is derived from an EMBL/GenBank/DDBJ whole genome shotgun (WGS) entry which is preliminary data.</text>
</comment>
<dbReference type="InterPro" id="IPR024169">
    <property type="entry name" value="SP_NH2Trfase/AEP_transaminase"/>
</dbReference>
<comment type="cofactor">
    <cofactor evidence="1">
        <name>pyridoxal 5'-phosphate</name>
        <dbReference type="ChEBI" id="CHEBI:597326"/>
    </cofactor>
</comment>
<dbReference type="InterPro" id="IPR015424">
    <property type="entry name" value="PyrdxlP-dep_Trfase"/>
</dbReference>
<dbReference type="OrthoDB" id="24581at2759"/>
<keyword evidence="9" id="KW-1185">Reference proteome</keyword>
<dbReference type="PANTHER" id="PTHR21152:SF24">
    <property type="entry name" value="ALANINE--GLYOXYLATE AMINOTRANSFERASE 1"/>
    <property type="match status" value="1"/>
</dbReference>
<gene>
    <name evidence="8" type="ORF">EMPS_02369</name>
</gene>
<evidence type="ECO:0000313" key="8">
    <source>
        <dbReference type="EMBL" id="GJJ70020.1"/>
    </source>
</evidence>
<organism evidence="8 9">
    <name type="scientific">Entomortierella parvispora</name>
    <dbReference type="NCBI Taxonomy" id="205924"/>
    <lineage>
        <taxon>Eukaryota</taxon>
        <taxon>Fungi</taxon>
        <taxon>Fungi incertae sedis</taxon>
        <taxon>Mucoromycota</taxon>
        <taxon>Mortierellomycotina</taxon>
        <taxon>Mortierellomycetes</taxon>
        <taxon>Mortierellales</taxon>
        <taxon>Mortierellaceae</taxon>
        <taxon>Entomortierella</taxon>
    </lineage>
</organism>
<dbReference type="Gene3D" id="3.90.1150.10">
    <property type="entry name" value="Aspartate Aminotransferase, domain 1"/>
    <property type="match status" value="1"/>
</dbReference>
<name>A0A9P3H4L3_9FUNG</name>
<dbReference type="GO" id="GO:0004760">
    <property type="term" value="F:L-serine-pyruvate transaminase activity"/>
    <property type="evidence" value="ECO:0007669"/>
    <property type="project" value="TreeGrafter"/>
</dbReference>
<evidence type="ECO:0000313" key="9">
    <source>
        <dbReference type="Proteomes" id="UP000827284"/>
    </source>
</evidence>
<evidence type="ECO:0000256" key="1">
    <source>
        <dbReference type="ARBA" id="ARBA00001933"/>
    </source>
</evidence>
<evidence type="ECO:0000256" key="6">
    <source>
        <dbReference type="ARBA" id="ARBA00022898"/>
    </source>
</evidence>
<dbReference type="SUPFAM" id="SSF53383">
    <property type="entry name" value="PLP-dependent transferases"/>
    <property type="match status" value="1"/>
</dbReference>
<keyword evidence="5" id="KW-0808">Transferase</keyword>
<evidence type="ECO:0000259" key="7">
    <source>
        <dbReference type="Pfam" id="PF00266"/>
    </source>
</evidence>
<evidence type="ECO:0000256" key="5">
    <source>
        <dbReference type="ARBA" id="ARBA00022679"/>
    </source>
</evidence>
<keyword evidence="4" id="KW-0032">Aminotransferase</keyword>